<keyword evidence="1" id="KW-1133">Transmembrane helix</keyword>
<dbReference type="SUPFAM" id="SSF48452">
    <property type="entry name" value="TPR-like"/>
    <property type="match status" value="2"/>
</dbReference>
<reference evidence="2" key="1">
    <citation type="journal article" date="2020" name="mSystems">
        <title>Genome- and Community-Level Interaction Insights into Carbon Utilization and Element Cycling Functions of Hydrothermarchaeota in Hydrothermal Sediment.</title>
        <authorList>
            <person name="Zhou Z."/>
            <person name="Liu Y."/>
            <person name="Xu W."/>
            <person name="Pan J."/>
            <person name="Luo Z.H."/>
            <person name="Li M."/>
        </authorList>
    </citation>
    <scope>NUCLEOTIDE SEQUENCE [LARGE SCALE GENOMIC DNA]</scope>
    <source>
        <strain evidence="2">HyVt-19</strain>
    </source>
</reference>
<feature type="transmembrane region" description="Helical" evidence="1">
    <location>
        <begin position="37"/>
        <end position="56"/>
    </location>
</feature>
<dbReference type="Proteomes" id="UP000886355">
    <property type="component" value="Unassembled WGS sequence"/>
</dbReference>
<comment type="caution">
    <text evidence="2">The sequence shown here is derived from an EMBL/GenBank/DDBJ whole genome shotgun (WGS) entry which is preliminary data.</text>
</comment>
<protein>
    <submittedName>
        <fullName evidence="2">Tetratricopeptide repeat protein</fullName>
    </submittedName>
</protein>
<gene>
    <name evidence="2" type="ORF">ENG14_03465</name>
</gene>
<dbReference type="AlphaFoldDB" id="A0A7C0WTL2"/>
<dbReference type="InterPro" id="IPR011990">
    <property type="entry name" value="TPR-like_helical_dom_sf"/>
</dbReference>
<dbReference type="Pfam" id="PF13181">
    <property type="entry name" value="TPR_8"/>
    <property type="match status" value="1"/>
</dbReference>
<evidence type="ECO:0000256" key="1">
    <source>
        <dbReference type="SAM" id="Phobius"/>
    </source>
</evidence>
<evidence type="ECO:0000313" key="2">
    <source>
        <dbReference type="EMBL" id="HDL89943.1"/>
    </source>
</evidence>
<organism evidence="2">
    <name type="scientific">Thermodesulforhabdus norvegica</name>
    <dbReference type="NCBI Taxonomy" id="39841"/>
    <lineage>
        <taxon>Bacteria</taxon>
        <taxon>Pseudomonadati</taxon>
        <taxon>Thermodesulfobacteriota</taxon>
        <taxon>Syntrophobacteria</taxon>
        <taxon>Syntrophobacterales</taxon>
        <taxon>Thermodesulforhabdaceae</taxon>
        <taxon>Thermodesulforhabdus</taxon>
    </lineage>
</organism>
<keyword evidence="1" id="KW-0812">Transmembrane</keyword>
<dbReference type="InterPro" id="IPR019734">
    <property type="entry name" value="TPR_rpt"/>
</dbReference>
<name>A0A7C0WTL2_9BACT</name>
<dbReference type="EMBL" id="DQZW01000161">
    <property type="protein sequence ID" value="HDL89943.1"/>
    <property type="molecule type" value="Genomic_DNA"/>
</dbReference>
<dbReference type="Gene3D" id="1.25.40.10">
    <property type="entry name" value="Tetratricopeptide repeat domain"/>
    <property type="match status" value="1"/>
</dbReference>
<sequence>MSLGAKKIKKKKKPLRPEEVETLAEQTLNFLRKNIRLVIAFTGFFLVISALLWGYGRYTSLQHEQAAYAYYAAVKTLSNNDVSIKNDDISIVLNRLEKLTKLYPSQSVAIMASLDELALLCRRGKWDEVVKIGERLKATISPDHPFYPLLIRHVAIAYTKGNHVDKALQAWNDFIAVAPKEWLREAYWEKARIFIEMGKKDEAVDCLRKALSSEGFLPADFVIKERLHSLSNAG</sequence>
<proteinExistence type="predicted"/>
<accession>A0A7C0WTL2</accession>
<keyword evidence="1" id="KW-0472">Membrane</keyword>